<evidence type="ECO:0000256" key="1">
    <source>
        <dbReference type="PIRSR" id="PIRSR605301-1"/>
    </source>
</evidence>
<dbReference type="AlphaFoldDB" id="A0A9X0C7E2"/>
<dbReference type="SMART" id="SM01388">
    <property type="entry name" value="Mob1_phocein"/>
    <property type="match status" value="1"/>
</dbReference>
<feature type="binding site" evidence="1">
    <location>
        <position position="154"/>
    </location>
    <ligand>
        <name>Zn(2+)</name>
        <dbReference type="ChEBI" id="CHEBI:29105"/>
    </ligand>
</feature>
<keyword evidence="1" id="KW-0862">Zinc</keyword>
<keyword evidence="4" id="KW-1185">Reference proteome</keyword>
<comment type="caution">
    <text evidence="3">The sequence shown here is derived from an EMBL/GenBank/DDBJ whole genome shotgun (WGS) entry which is preliminary data.</text>
</comment>
<feature type="compositionally biased region" description="Basic and acidic residues" evidence="2">
    <location>
        <begin position="387"/>
        <end position="423"/>
    </location>
</feature>
<dbReference type="EMBL" id="JAPWDS010000003">
    <property type="protein sequence ID" value="KAJ5505009.1"/>
    <property type="molecule type" value="Genomic_DNA"/>
</dbReference>
<reference evidence="3" key="1">
    <citation type="submission" date="2022-12" db="EMBL/GenBank/DDBJ databases">
        <authorList>
            <person name="Petersen C."/>
        </authorList>
    </citation>
    <scope>NUCLEOTIDE SEQUENCE</scope>
    <source>
        <strain evidence="3">IBT 29495</strain>
    </source>
</reference>
<proteinExistence type="predicted"/>
<dbReference type="Proteomes" id="UP001149954">
    <property type="component" value="Unassembled WGS sequence"/>
</dbReference>
<protein>
    <submittedName>
        <fullName evidence="3">Mob1/phocein</fullName>
    </submittedName>
</protein>
<feature type="binding site" evidence="1">
    <location>
        <position position="235"/>
    </location>
    <ligand>
        <name>Zn(2+)</name>
        <dbReference type="ChEBI" id="CHEBI:29105"/>
    </ligand>
</feature>
<sequence>MTAAGVSPSSSPRLPSPPPFTEVQIGPQSPSVGESSGKDSDLLGVVMGENGRSTRRIRPGTKSASMASGPPVIPISQINSPFPLQEHLKAKFHGITNPKGSDKLVPITIEDAQKLANCPDEGVDESVWLYELCRFFTVEANRLVKGFLEESPPCSAQTCPEMRVIEWQYICAAHSEPQYCCAIDYCCHTLDWATDILSSEDLFPSRVSLKPQSAKLLPDIFRRLYRIFAHAWFRHLNVFRKVEDRDGLYVFFKTVCITYKVLKYNHMYTIPLAAGGPELPPEEENTVSGKTLTILRKEDENPLGAAVESQDPALVTGTTTRRHKHSPSTGSRVTSIAEDAEDLEETTPSSLREPLKQSPQPRPVSVLEIQTREESNTADEPSTDVGKSPEKSVEESQEKPLQEPQEPHEQPSETPEDQDKVEQIEQVEQVEIEQVEQVEQTEQIKDLVSEESATNTESPIDEYVTEGDGNKTSCEEATPAEEPEAKIEAEKEPSAAPETKYEPKKEES</sequence>
<evidence type="ECO:0000313" key="4">
    <source>
        <dbReference type="Proteomes" id="UP001149954"/>
    </source>
</evidence>
<name>A0A9X0C7E2_9EURO</name>
<feature type="region of interest" description="Disordered" evidence="2">
    <location>
        <begin position="300"/>
        <end position="508"/>
    </location>
</feature>
<feature type="compositionally biased region" description="Basic and acidic residues" evidence="2">
    <location>
        <begin position="483"/>
        <end position="508"/>
    </location>
</feature>
<dbReference type="OrthoDB" id="10262609at2759"/>
<feature type="region of interest" description="Disordered" evidence="2">
    <location>
        <begin position="1"/>
        <end position="71"/>
    </location>
</feature>
<dbReference type="InterPro" id="IPR005301">
    <property type="entry name" value="MOB_kinase_act_fam"/>
</dbReference>
<evidence type="ECO:0000256" key="2">
    <source>
        <dbReference type="SAM" id="MobiDB-lite"/>
    </source>
</evidence>
<dbReference type="PANTHER" id="PTHR22599">
    <property type="entry name" value="MPS ONE BINDER KINASE ACTIVATOR-LIKE MOB"/>
    <property type="match status" value="1"/>
</dbReference>
<dbReference type="InterPro" id="IPR036703">
    <property type="entry name" value="MOB_kinase_act_sf"/>
</dbReference>
<dbReference type="Pfam" id="PF03637">
    <property type="entry name" value="Mob1_phocein"/>
    <property type="match status" value="1"/>
</dbReference>
<keyword evidence="1" id="KW-0479">Metal-binding</keyword>
<organism evidence="3 4">
    <name type="scientific">Penicillium fimorum</name>
    <dbReference type="NCBI Taxonomy" id="1882269"/>
    <lineage>
        <taxon>Eukaryota</taxon>
        <taxon>Fungi</taxon>
        <taxon>Dikarya</taxon>
        <taxon>Ascomycota</taxon>
        <taxon>Pezizomycotina</taxon>
        <taxon>Eurotiomycetes</taxon>
        <taxon>Eurotiomycetidae</taxon>
        <taxon>Eurotiales</taxon>
        <taxon>Aspergillaceae</taxon>
        <taxon>Penicillium</taxon>
    </lineage>
</organism>
<dbReference type="Gene3D" id="1.20.140.30">
    <property type="entry name" value="MOB kinase activator"/>
    <property type="match status" value="1"/>
</dbReference>
<feature type="binding site" evidence="1">
    <location>
        <position position="159"/>
    </location>
    <ligand>
        <name>Zn(2+)</name>
        <dbReference type="ChEBI" id="CHEBI:29105"/>
    </ligand>
</feature>
<evidence type="ECO:0000313" key="3">
    <source>
        <dbReference type="EMBL" id="KAJ5505009.1"/>
    </source>
</evidence>
<gene>
    <name evidence="3" type="ORF">N7463_007883</name>
</gene>
<dbReference type="SUPFAM" id="SSF101152">
    <property type="entry name" value="Mob1/phocein"/>
    <property type="match status" value="1"/>
</dbReference>
<feature type="binding site" evidence="1">
    <location>
        <position position="230"/>
    </location>
    <ligand>
        <name>Zn(2+)</name>
        <dbReference type="ChEBI" id="CHEBI:29105"/>
    </ligand>
</feature>
<accession>A0A9X0C7E2</accession>
<reference evidence="3" key="2">
    <citation type="journal article" date="2023" name="IMA Fungus">
        <title>Comparative genomic study of the Penicillium genus elucidates a diverse pangenome and 15 lateral gene transfer events.</title>
        <authorList>
            <person name="Petersen C."/>
            <person name="Sorensen T."/>
            <person name="Nielsen M.R."/>
            <person name="Sondergaard T.E."/>
            <person name="Sorensen J.L."/>
            <person name="Fitzpatrick D.A."/>
            <person name="Frisvad J.C."/>
            <person name="Nielsen K.L."/>
        </authorList>
    </citation>
    <scope>NUCLEOTIDE SEQUENCE</scope>
    <source>
        <strain evidence="3">IBT 29495</strain>
    </source>
</reference>